<feature type="region of interest" description="Disordered" evidence="1">
    <location>
        <begin position="479"/>
        <end position="501"/>
    </location>
</feature>
<reference evidence="2 3" key="1">
    <citation type="journal article" date="2020" name="ISME J.">
        <title>Uncovering the hidden diversity of litter-decomposition mechanisms in mushroom-forming fungi.</title>
        <authorList>
            <person name="Floudas D."/>
            <person name="Bentzer J."/>
            <person name="Ahren D."/>
            <person name="Johansson T."/>
            <person name="Persson P."/>
            <person name="Tunlid A."/>
        </authorList>
    </citation>
    <scope>NUCLEOTIDE SEQUENCE [LARGE SCALE GENOMIC DNA]</scope>
    <source>
        <strain evidence="2 3">CBS 406.79</strain>
    </source>
</reference>
<dbReference type="Proteomes" id="UP000518752">
    <property type="component" value="Unassembled WGS sequence"/>
</dbReference>
<feature type="compositionally biased region" description="Basic and acidic residues" evidence="1">
    <location>
        <begin position="178"/>
        <end position="216"/>
    </location>
</feature>
<organism evidence="2 3">
    <name type="scientific">Collybiopsis confluens</name>
    <dbReference type="NCBI Taxonomy" id="2823264"/>
    <lineage>
        <taxon>Eukaryota</taxon>
        <taxon>Fungi</taxon>
        <taxon>Dikarya</taxon>
        <taxon>Basidiomycota</taxon>
        <taxon>Agaricomycotina</taxon>
        <taxon>Agaricomycetes</taxon>
        <taxon>Agaricomycetidae</taxon>
        <taxon>Agaricales</taxon>
        <taxon>Marasmiineae</taxon>
        <taxon>Omphalotaceae</taxon>
        <taxon>Collybiopsis</taxon>
    </lineage>
</organism>
<comment type="caution">
    <text evidence="2">The sequence shown here is derived from an EMBL/GenBank/DDBJ whole genome shotgun (WGS) entry which is preliminary data.</text>
</comment>
<feature type="region of interest" description="Disordered" evidence="1">
    <location>
        <begin position="37"/>
        <end position="58"/>
    </location>
</feature>
<feature type="compositionally biased region" description="Basic and acidic residues" evidence="1">
    <location>
        <begin position="96"/>
        <end position="123"/>
    </location>
</feature>
<sequence>MLLIPPVLPSDATLPVFNVQLQFPVSNEMDSFFLNPENAHPYPTTPLSPAQPHDRSGATFSLLGPTAAEAYSWMPGDWSHNGHGAEVRTSQAWDSKIVEPKDAGNRVRKSHEKEDHTKAEMKEAKRKSLREKRDSVQEWLKSVEIGRKPSSAWVDASQSVQPQDRKGSATLLPTSDATRPEITDAVRKISENRSEQKEQERRTDKEQKDRGGRQGRDAAGGEQGAKVVLLACDVLSVLLTPSSQIPASTSNIPEGLKALNVVTEDLDWQSNGAHHATDYGTTPRGGPQMRLPDRERRDPHPLFREYSAPGGFGIPEEVDTDGGEALRSYIQDTHAEQTMLDPDGSLTLPLLPPPANSGSRENETEMQFARMSLEEEEAVPSSFQKTIVLPRAQSFDSVLEEVVTGETEAQNQRSLAEEMRSAEETRFMKGNGREVADEASEDQGVIVSTSEANFEEDDEDIDVVHIDSVSEGTFELVELEEKDSTMDKEENGSSSSSVYIV</sequence>
<feature type="region of interest" description="Disordered" evidence="1">
    <location>
        <begin position="272"/>
        <end position="298"/>
    </location>
</feature>
<evidence type="ECO:0000313" key="3">
    <source>
        <dbReference type="Proteomes" id="UP000518752"/>
    </source>
</evidence>
<proteinExistence type="predicted"/>
<dbReference type="AlphaFoldDB" id="A0A8H5GK04"/>
<gene>
    <name evidence="2" type="ORF">D9757_010933</name>
</gene>
<evidence type="ECO:0000256" key="1">
    <source>
        <dbReference type="SAM" id="MobiDB-lite"/>
    </source>
</evidence>
<feature type="compositionally biased region" description="Polar residues" evidence="1">
    <location>
        <begin position="492"/>
        <end position="501"/>
    </location>
</feature>
<feature type="region of interest" description="Disordered" evidence="1">
    <location>
        <begin position="151"/>
        <end position="222"/>
    </location>
</feature>
<name>A0A8H5GK04_9AGAR</name>
<feature type="region of interest" description="Disordered" evidence="1">
    <location>
        <begin position="96"/>
        <end position="134"/>
    </location>
</feature>
<evidence type="ECO:0000313" key="2">
    <source>
        <dbReference type="EMBL" id="KAF5366120.1"/>
    </source>
</evidence>
<protein>
    <submittedName>
        <fullName evidence="2">Uncharacterized protein</fullName>
    </submittedName>
</protein>
<keyword evidence="3" id="KW-1185">Reference proteome</keyword>
<feature type="compositionally biased region" description="Basic and acidic residues" evidence="1">
    <location>
        <begin position="482"/>
        <end position="491"/>
    </location>
</feature>
<accession>A0A8H5GK04</accession>
<dbReference type="OrthoDB" id="3004401at2759"/>
<dbReference type="EMBL" id="JAACJN010000156">
    <property type="protein sequence ID" value="KAF5366120.1"/>
    <property type="molecule type" value="Genomic_DNA"/>
</dbReference>